<accession>A0A9Q0KE96</accession>
<dbReference type="PANTHER" id="PTHR31286">
    <property type="entry name" value="GLYCINE-RICH CELL WALL STRUCTURAL PROTEIN 1.8-LIKE"/>
    <property type="match status" value="1"/>
</dbReference>
<comment type="caution">
    <text evidence="2">The sequence shown here is derived from an EMBL/GenBank/DDBJ whole genome shotgun (WGS) entry which is preliminary data.</text>
</comment>
<dbReference type="AlphaFoldDB" id="A0A9Q0KE96"/>
<dbReference type="Proteomes" id="UP001141806">
    <property type="component" value="Unassembled WGS sequence"/>
</dbReference>
<dbReference type="OrthoDB" id="1751950at2759"/>
<keyword evidence="3" id="KW-1185">Reference proteome</keyword>
<sequence length="731" mass="78974">MRDILVKASLRQGSNRGIIQHCIMLVGGSRDKEVSLKAREGLNGVRSDSRGRMGNPPQSLSMPVLGVDGLERDQPAMVFSMRSDGAGRESLDSGAFDGATFYAGNQGAALAMVIVGMGVDPGIRESFVSSQAGDSSGVVVSNKGSDSFLADNLLSNADDLQSIRRAIDGSLWMPVPDGMLASPSGMAIDKSSDNSELERASVDLGKFLVSVNTGVAREKGKNVMEGSNHPNGGAALVSNANGVWGTVPPTDSPAVMPGVNGSNNSSGATKSGISFALVPSGLQDLSSLPEPVTEGGLSRVVIPQVIYETPLEKYRLANKGVKRINGQPLRLQRWEPNFDVNKVRAPHHLQWVRLSGLGIELWDQEVIFSIGKALGTPIRLDRNTQSKTYGRSARFCVDMVSGGPRPEEIMVECCCINGQQSFFKQPTDMKHPCTIYGTFHGREDCPMDMRVPPGNKSDLGPWADVENEVDLDDLEDGEVRTLVMDFDDHVSVPQHVDVNVSIPQRVDVTIAAWPVDGNTKEVQPNQGNKQGAFPVNGIADGDFTGSAIEIWIGMGPKGASIVFSSPSRVDVVFDDVSAIVRISLRRVQGYSFAKELEFLENEKRKRIKEKQEFGLKSPRNPASAAWAEQVPRTGLPCSLQSPAASDQAPWDQKPCTALLQPLALQASKPRPQGLDPIMLEALALQAPKLRPKGLEPVMLEPPSPFRASRPEVARLARTLRPGRFRVYFEVK</sequence>
<name>A0A9Q0KE96_9MAGN</name>
<protein>
    <recommendedName>
        <fullName evidence="4">DUF4283 domain-containing protein</fullName>
    </recommendedName>
</protein>
<dbReference type="EMBL" id="JAMYWD010000006">
    <property type="protein sequence ID" value="KAJ4968978.1"/>
    <property type="molecule type" value="Genomic_DNA"/>
</dbReference>
<gene>
    <name evidence="2" type="ORF">NE237_015679</name>
</gene>
<evidence type="ECO:0000256" key="1">
    <source>
        <dbReference type="SAM" id="MobiDB-lite"/>
    </source>
</evidence>
<dbReference type="PANTHER" id="PTHR31286:SF99">
    <property type="entry name" value="DUF4283 DOMAIN-CONTAINING PROTEIN"/>
    <property type="match status" value="1"/>
</dbReference>
<evidence type="ECO:0000313" key="2">
    <source>
        <dbReference type="EMBL" id="KAJ4968978.1"/>
    </source>
</evidence>
<reference evidence="2" key="1">
    <citation type="journal article" date="2023" name="Plant J.">
        <title>The genome of the king protea, Protea cynaroides.</title>
        <authorList>
            <person name="Chang J."/>
            <person name="Duong T.A."/>
            <person name="Schoeman C."/>
            <person name="Ma X."/>
            <person name="Roodt D."/>
            <person name="Barker N."/>
            <person name="Li Z."/>
            <person name="Van de Peer Y."/>
            <person name="Mizrachi E."/>
        </authorList>
    </citation>
    <scope>NUCLEOTIDE SEQUENCE</scope>
    <source>
        <tissue evidence="2">Young leaves</tissue>
    </source>
</reference>
<dbReference type="InterPro" id="IPR040256">
    <property type="entry name" value="At4g02000-like"/>
</dbReference>
<organism evidence="2 3">
    <name type="scientific">Protea cynaroides</name>
    <dbReference type="NCBI Taxonomy" id="273540"/>
    <lineage>
        <taxon>Eukaryota</taxon>
        <taxon>Viridiplantae</taxon>
        <taxon>Streptophyta</taxon>
        <taxon>Embryophyta</taxon>
        <taxon>Tracheophyta</taxon>
        <taxon>Spermatophyta</taxon>
        <taxon>Magnoliopsida</taxon>
        <taxon>Proteales</taxon>
        <taxon>Proteaceae</taxon>
        <taxon>Protea</taxon>
    </lineage>
</organism>
<feature type="region of interest" description="Disordered" evidence="1">
    <location>
        <begin position="40"/>
        <end position="63"/>
    </location>
</feature>
<proteinExistence type="predicted"/>
<evidence type="ECO:0000313" key="3">
    <source>
        <dbReference type="Proteomes" id="UP001141806"/>
    </source>
</evidence>
<evidence type="ECO:0008006" key="4">
    <source>
        <dbReference type="Google" id="ProtNLM"/>
    </source>
</evidence>